<dbReference type="OrthoDB" id="5919558at2759"/>
<feature type="region of interest" description="Disordered" evidence="1">
    <location>
        <begin position="117"/>
        <end position="144"/>
    </location>
</feature>
<name>A0A0V1HYZ6_9BILA</name>
<dbReference type="Proteomes" id="UP000055024">
    <property type="component" value="Unassembled WGS sequence"/>
</dbReference>
<comment type="caution">
    <text evidence="2">The sequence shown here is derived from an EMBL/GenBank/DDBJ whole genome shotgun (WGS) entry which is preliminary data.</text>
</comment>
<accession>A0A0V1HYZ6</accession>
<feature type="compositionally biased region" description="Polar residues" evidence="1">
    <location>
        <begin position="178"/>
        <end position="187"/>
    </location>
</feature>
<feature type="compositionally biased region" description="Basic and acidic residues" evidence="1">
    <location>
        <begin position="166"/>
        <end position="177"/>
    </location>
</feature>
<proteinExistence type="predicted"/>
<dbReference type="EMBL" id="JYDP01000015">
    <property type="protein sequence ID" value="KRZ15788.1"/>
    <property type="molecule type" value="Genomic_DNA"/>
</dbReference>
<reference evidence="2 3" key="1">
    <citation type="submission" date="2015-01" db="EMBL/GenBank/DDBJ databases">
        <title>Evolution of Trichinella species and genotypes.</title>
        <authorList>
            <person name="Korhonen P.K."/>
            <person name="Edoardo P."/>
            <person name="Giuseppe L.R."/>
            <person name="Gasser R.B."/>
        </authorList>
    </citation>
    <scope>NUCLEOTIDE SEQUENCE [LARGE SCALE GENOMIC DNA]</scope>
    <source>
        <strain evidence="2">ISS1029</strain>
    </source>
</reference>
<organism evidence="2 3">
    <name type="scientific">Trichinella zimbabwensis</name>
    <dbReference type="NCBI Taxonomy" id="268475"/>
    <lineage>
        <taxon>Eukaryota</taxon>
        <taxon>Metazoa</taxon>
        <taxon>Ecdysozoa</taxon>
        <taxon>Nematoda</taxon>
        <taxon>Enoplea</taxon>
        <taxon>Dorylaimia</taxon>
        <taxon>Trichinellida</taxon>
        <taxon>Trichinellidae</taxon>
        <taxon>Trichinella</taxon>
    </lineage>
</organism>
<dbReference type="AlphaFoldDB" id="A0A0V1HYZ6"/>
<sequence length="317" mass="36196">LKIFVMRTIQFYRLSFILFTSGICLNIVISMEPDPLADSETDPNHVPAPTDYDFVDDNQPPREQNKLFREAHISVMHEQIINNQNENKIPAVSEEPAVLRCEENGDELHAPQIQTTENQQQFDTVSPWLPTPTTDSGEPPSTEPEEIILRCKDNDELETTEEIKITEEIKTSPEATEKQQISDTAAGNQHEEIILRCVDEDVPQTQPPPTEKNDDQQREFYPRPCSVQLQQVFPAPATYAQPSTTDVYRPEIRAQRNNARVSVSQLFTINQDCYPNCVSSSNFILSPPPSLPSQSEPCYSTTEEYKLKRLKRFIFNL</sequence>
<protein>
    <submittedName>
        <fullName evidence="2">Uncharacterized protein</fullName>
    </submittedName>
</protein>
<gene>
    <name evidence="2" type="ORF">T11_2341</name>
</gene>
<feature type="non-terminal residue" evidence="2">
    <location>
        <position position="1"/>
    </location>
</feature>
<feature type="region of interest" description="Disordered" evidence="1">
    <location>
        <begin position="166"/>
        <end position="187"/>
    </location>
</feature>
<evidence type="ECO:0000313" key="3">
    <source>
        <dbReference type="Proteomes" id="UP000055024"/>
    </source>
</evidence>
<evidence type="ECO:0000313" key="2">
    <source>
        <dbReference type="EMBL" id="KRZ15788.1"/>
    </source>
</evidence>
<evidence type="ECO:0000256" key="1">
    <source>
        <dbReference type="SAM" id="MobiDB-lite"/>
    </source>
</evidence>
<keyword evidence="3" id="KW-1185">Reference proteome</keyword>